<dbReference type="GO" id="GO:0004930">
    <property type="term" value="F:G protein-coupled receptor activity"/>
    <property type="evidence" value="ECO:0007669"/>
    <property type="project" value="UniProtKB-KW"/>
</dbReference>
<dbReference type="GO" id="GO:0016020">
    <property type="term" value="C:membrane"/>
    <property type="evidence" value="ECO:0007669"/>
    <property type="project" value="UniProtKB-SubCell"/>
</dbReference>
<evidence type="ECO:0000256" key="5">
    <source>
        <dbReference type="ARBA" id="ARBA00023136"/>
    </source>
</evidence>
<name>A0AB32TC73_DANRE</name>
<feature type="transmembrane region" description="Helical" evidence="8">
    <location>
        <begin position="98"/>
        <end position="124"/>
    </location>
</feature>
<feature type="transmembrane region" description="Helical" evidence="8">
    <location>
        <begin position="184"/>
        <end position="206"/>
    </location>
</feature>
<feature type="transmembrane region" description="Helical" evidence="8">
    <location>
        <begin position="269"/>
        <end position="292"/>
    </location>
</feature>
<keyword evidence="2 8" id="KW-0812">Transmembrane</keyword>
<evidence type="ECO:0000256" key="4">
    <source>
        <dbReference type="ARBA" id="ARBA00023040"/>
    </source>
</evidence>
<dbReference type="KEGG" id="dre:137489127"/>
<dbReference type="AlphaFoldDB" id="A0AB32TC73"/>
<feature type="transmembrane region" description="Helical" evidence="8">
    <location>
        <begin position="20"/>
        <end position="41"/>
    </location>
</feature>
<keyword evidence="7" id="KW-0807">Transducer</keyword>
<dbReference type="RefSeq" id="XP_068073008.1">
    <property type="nucleotide sequence ID" value="XM_068216907.2"/>
</dbReference>
<comment type="subcellular location">
    <subcellularLocation>
        <location evidence="1">Membrane</location>
        <topology evidence="1">Multi-pass membrane protein</topology>
    </subcellularLocation>
</comment>
<evidence type="ECO:0000256" key="1">
    <source>
        <dbReference type="ARBA" id="ARBA00004141"/>
    </source>
</evidence>
<gene>
    <name evidence="11" type="primary">LOC137489127</name>
</gene>
<dbReference type="InterPro" id="IPR017452">
    <property type="entry name" value="GPCR_Rhodpsn_7TM"/>
</dbReference>
<evidence type="ECO:0000313" key="11">
    <source>
        <dbReference type="RefSeq" id="XP_068073008.1"/>
    </source>
</evidence>
<dbReference type="SUPFAM" id="SSF81321">
    <property type="entry name" value="Family A G protein-coupled receptor-like"/>
    <property type="match status" value="1"/>
</dbReference>
<accession>A0AB32TC73</accession>
<evidence type="ECO:0000256" key="8">
    <source>
        <dbReference type="SAM" id="Phobius"/>
    </source>
</evidence>
<dbReference type="InterPro" id="IPR000276">
    <property type="entry name" value="GPCR_Rhodpsn"/>
</dbReference>
<evidence type="ECO:0000256" key="6">
    <source>
        <dbReference type="ARBA" id="ARBA00023170"/>
    </source>
</evidence>
<dbReference type="PANTHER" id="PTHR45695">
    <property type="entry name" value="LEUCOKININ RECEPTOR-RELATED"/>
    <property type="match status" value="1"/>
</dbReference>
<dbReference type="Proteomes" id="UP000000437">
    <property type="component" value="Chromosome 23"/>
</dbReference>
<evidence type="ECO:0000256" key="2">
    <source>
        <dbReference type="ARBA" id="ARBA00022692"/>
    </source>
</evidence>
<dbReference type="PANTHER" id="PTHR45695:SF9">
    <property type="entry name" value="LEUCOKININ RECEPTOR"/>
    <property type="match status" value="1"/>
</dbReference>
<keyword evidence="10" id="KW-1185">Reference proteome</keyword>
<dbReference type="PROSITE" id="PS50262">
    <property type="entry name" value="G_PROTEIN_RECEP_F1_2"/>
    <property type="match status" value="1"/>
</dbReference>
<feature type="domain" description="G-protein coupled receptors family 1 profile" evidence="9">
    <location>
        <begin position="33"/>
        <end position="290"/>
    </location>
</feature>
<feature type="transmembrane region" description="Helical" evidence="8">
    <location>
        <begin position="136"/>
        <end position="158"/>
    </location>
</feature>
<evidence type="ECO:0000259" key="9">
    <source>
        <dbReference type="PROSITE" id="PS50262"/>
    </source>
</evidence>
<keyword evidence="4" id="KW-0297">G-protein coupled receptor</keyword>
<feature type="transmembrane region" description="Helical" evidence="8">
    <location>
        <begin position="61"/>
        <end position="86"/>
    </location>
</feature>
<proteinExistence type="predicted"/>
<keyword evidence="5 8" id="KW-0472">Membrane</keyword>
<feature type="transmembrane region" description="Helical" evidence="8">
    <location>
        <begin position="236"/>
        <end position="257"/>
    </location>
</feature>
<organism evidence="10 11">
    <name type="scientific">Danio rerio</name>
    <name type="common">Zebrafish</name>
    <name type="synonym">Brachydanio rerio</name>
    <dbReference type="NCBI Taxonomy" id="7955"/>
    <lineage>
        <taxon>Eukaryota</taxon>
        <taxon>Metazoa</taxon>
        <taxon>Chordata</taxon>
        <taxon>Craniata</taxon>
        <taxon>Vertebrata</taxon>
        <taxon>Euteleostomi</taxon>
        <taxon>Actinopterygii</taxon>
        <taxon>Neopterygii</taxon>
        <taxon>Teleostei</taxon>
        <taxon>Ostariophysi</taxon>
        <taxon>Cypriniformes</taxon>
        <taxon>Danionidae</taxon>
        <taxon>Danioninae</taxon>
        <taxon>Danio</taxon>
    </lineage>
</organism>
<reference evidence="11" key="1">
    <citation type="submission" date="2025-08" db="UniProtKB">
        <authorList>
            <consortium name="RefSeq"/>
        </authorList>
    </citation>
    <scope>IDENTIFICATION</scope>
    <source>
        <strain evidence="11">Tuebingen</strain>
        <tissue evidence="11">Fibroblasts and whole tissue</tissue>
    </source>
</reference>
<evidence type="ECO:0000256" key="3">
    <source>
        <dbReference type="ARBA" id="ARBA00022989"/>
    </source>
</evidence>
<evidence type="ECO:0000313" key="10">
    <source>
        <dbReference type="Proteomes" id="UP000000437"/>
    </source>
</evidence>
<sequence length="337" mass="37516">MNVSHDSGTMRWELTQVLAPTLDAVVIVIGFVGHSLVIYILTGRRRKNRFQSHQGTDTLLLALSASDLLLLIGLPFHTAAIALGYWPFGSNLCKFISFLGIACNSASVFTLAALAVTRYLIVVYPTWTYRFRMGRCLRVIVILIWVPAVVLAAPQFAFRQLRTVPIKTVPIYCFAFLSDLSQLVYSAILFLFGFTLPLIIIIVMYTKLYIFLRKTRLQGSAPQLERYQSQVTKTSVLLVLVFTICWLPAYALMFLLIGNSSSNSQARLHNFAIIARLLATSSVVANPVLYAFMSNKFRRELLSLGRVCCKGCGCVMCPGGAIVQPFNPVDFETPPQP</sequence>
<dbReference type="Gene3D" id="1.20.1070.10">
    <property type="entry name" value="Rhodopsin 7-helix transmembrane proteins"/>
    <property type="match status" value="1"/>
</dbReference>
<keyword evidence="3 8" id="KW-1133">Transmembrane helix</keyword>
<dbReference type="PRINTS" id="PR00237">
    <property type="entry name" value="GPCRRHODOPSN"/>
</dbReference>
<protein>
    <submittedName>
        <fullName evidence="11">Somatostatin receptor type 3</fullName>
    </submittedName>
</protein>
<evidence type="ECO:0000256" key="7">
    <source>
        <dbReference type="ARBA" id="ARBA00023224"/>
    </source>
</evidence>
<keyword evidence="6 11" id="KW-0675">Receptor</keyword>
<dbReference type="Pfam" id="PF00001">
    <property type="entry name" value="7tm_1"/>
    <property type="match status" value="1"/>
</dbReference>
<dbReference type="GeneID" id="137489127"/>